<protein>
    <submittedName>
        <fullName evidence="2">Uncharacterized protein</fullName>
    </submittedName>
</protein>
<feature type="region of interest" description="Disordered" evidence="1">
    <location>
        <begin position="71"/>
        <end position="110"/>
    </location>
</feature>
<organism evidence="2 3">
    <name type="scientific">Mycena sanguinolenta</name>
    <dbReference type="NCBI Taxonomy" id="230812"/>
    <lineage>
        <taxon>Eukaryota</taxon>
        <taxon>Fungi</taxon>
        <taxon>Dikarya</taxon>
        <taxon>Basidiomycota</taxon>
        <taxon>Agaricomycotina</taxon>
        <taxon>Agaricomycetes</taxon>
        <taxon>Agaricomycetidae</taxon>
        <taxon>Agaricales</taxon>
        <taxon>Marasmiineae</taxon>
        <taxon>Mycenaceae</taxon>
        <taxon>Mycena</taxon>
    </lineage>
</organism>
<accession>A0A8H6Z5P2</accession>
<reference evidence="2" key="1">
    <citation type="submission" date="2020-05" db="EMBL/GenBank/DDBJ databases">
        <title>Mycena genomes resolve the evolution of fungal bioluminescence.</title>
        <authorList>
            <person name="Tsai I.J."/>
        </authorList>
    </citation>
    <scope>NUCLEOTIDE SEQUENCE</scope>
    <source>
        <strain evidence="2">160909Yilan</strain>
    </source>
</reference>
<evidence type="ECO:0000256" key="1">
    <source>
        <dbReference type="SAM" id="MobiDB-lite"/>
    </source>
</evidence>
<dbReference type="Proteomes" id="UP000623467">
    <property type="component" value="Unassembled WGS sequence"/>
</dbReference>
<evidence type="ECO:0000313" key="3">
    <source>
        <dbReference type="Proteomes" id="UP000623467"/>
    </source>
</evidence>
<dbReference type="AlphaFoldDB" id="A0A8H6Z5P2"/>
<sequence>MPRSQDDSEMLACAFSCSNTHAVPPPDRFRERAECMAVDVTRDTLARDRCAAISSFHIKTALRTRTVGVNVDDDLSPPRPPPHTISARSSLDGRFSQSPRLALEEAPEQQGEIHAMRLPPAASPVAADIVLYRSAALHAWSSRRRISRSTLTSCDVHPHLGPYTDFVTMNGILQPSPVSTDLRPRPRFDSPADDLNATLSSHLLHGRSLFLVAWTRP</sequence>
<evidence type="ECO:0000313" key="2">
    <source>
        <dbReference type="EMBL" id="KAF7373038.1"/>
    </source>
</evidence>
<gene>
    <name evidence="2" type="ORF">MSAN_00511300</name>
</gene>
<keyword evidence="3" id="KW-1185">Reference proteome</keyword>
<name>A0A8H6Z5P2_9AGAR</name>
<dbReference type="EMBL" id="JACAZH010000003">
    <property type="protein sequence ID" value="KAF7373038.1"/>
    <property type="molecule type" value="Genomic_DNA"/>
</dbReference>
<proteinExistence type="predicted"/>
<comment type="caution">
    <text evidence="2">The sequence shown here is derived from an EMBL/GenBank/DDBJ whole genome shotgun (WGS) entry which is preliminary data.</text>
</comment>